<evidence type="ECO:0000256" key="6">
    <source>
        <dbReference type="SAM" id="MobiDB-lite"/>
    </source>
</evidence>
<dbReference type="OrthoDB" id="9803968at2"/>
<dbReference type="AlphaFoldDB" id="Q1AS26"/>
<organism evidence="8 9">
    <name type="scientific">Rubrobacter xylanophilus (strain DSM 9941 / JCM 11954 / NBRC 16129 / PRD-1)</name>
    <dbReference type="NCBI Taxonomy" id="266117"/>
    <lineage>
        <taxon>Bacteria</taxon>
        <taxon>Bacillati</taxon>
        <taxon>Actinomycetota</taxon>
        <taxon>Rubrobacteria</taxon>
        <taxon>Rubrobacterales</taxon>
        <taxon>Rubrobacteraceae</taxon>
        <taxon>Rubrobacter</taxon>
    </lineage>
</organism>
<dbReference type="GO" id="GO:0008756">
    <property type="term" value="F:o-succinylbenzoate-CoA ligase activity"/>
    <property type="evidence" value="ECO:0007669"/>
    <property type="project" value="InterPro"/>
</dbReference>
<dbReference type="Gene3D" id="3.40.50.12780">
    <property type="entry name" value="N-terminal domain of ligase-like"/>
    <property type="match status" value="1"/>
</dbReference>
<dbReference type="GO" id="GO:0005524">
    <property type="term" value="F:ATP binding"/>
    <property type="evidence" value="ECO:0007669"/>
    <property type="project" value="UniProtKB-KW"/>
</dbReference>
<dbReference type="InterPro" id="IPR042099">
    <property type="entry name" value="ANL_N_sf"/>
</dbReference>
<keyword evidence="3 8" id="KW-0436">Ligase</keyword>
<comment type="similarity">
    <text evidence="1">Belongs to the ATP-dependent AMP-binding enzyme family.</text>
</comment>
<dbReference type="KEGG" id="rxy:Rxyl_2891"/>
<evidence type="ECO:0000259" key="7">
    <source>
        <dbReference type="Pfam" id="PF00501"/>
    </source>
</evidence>
<evidence type="ECO:0000256" key="4">
    <source>
        <dbReference type="ARBA" id="ARBA00022741"/>
    </source>
</evidence>
<dbReference type="InterPro" id="IPR010192">
    <property type="entry name" value="MenE"/>
</dbReference>
<gene>
    <name evidence="8" type="ordered locus">Rxyl_2891</name>
</gene>
<dbReference type="RefSeq" id="WP_011565811.1">
    <property type="nucleotide sequence ID" value="NC_008148.1"/>
</dbReference>
<dbReference type="eggNOG" id="COG0318">
    <property type="taxonomic scope" value="Bacteria"/>
</dbReference>
<dbReference type="InterPro" id="IPR000873">
    <property type="entry name" value="AMP-dep_synth/lig_dom"/>
</dbReference>
<dbReference type="Gene3D" id="3.30.300.30">
    <property type="match status" value="1"/>
</dbReference>
<evidence type="ECO:0000256" key="5">
    <source>
        <dbReference type="ARBA" id="ARBA00022840"/>
    </source>
</evidence>
<reference evidence="8 9" key="1">
    <citation type="submission" date="2006-06" db="EMBL/GenBank/DDBJ databases">
        <title>Complete sequence of Rubrobacter xylanophilus DSM 9941.</title>
        <authorList>
            <consortium name="US DOE Joint Genome Institute"/>
            <person name="Copeland A."/>
            <person name="Lucas S."/>
            <person name="Lapidus A."/>
            <person name="Barry K."/>
            <person name="Detter J.C."/>
            <person name="Glavina del Rio T."/>
            <person name="Hammon N."/>
            <person name="Israni S."/>
            <person name="Dalin E."/>
            <person name="Tice H."/>
            <person name="Pitluck S."/>
            <person name="Munk A.C."/>
            <person name="Brettin T."/>
            <person name="Bruce D."/>
            <person name="Han C."/>
            <person name="Tapia R."/>
            <person name="Gilna P."/>
            <person name="Schmutz J."/>
            <person name="Larimer F."/>
            <person name="Land M."/>
            <person name="Hauser L."/>
            <person name="Kyrpides N."/>
            <person name="Lykidis A."/>
            <person name="da Costa M.S."/>
            <person name="Rainey F.A."/>
            <person name="Empadinhas N."/>
            <person name="Jolivet E."/>
            <person name="Battista J.R."/>
            <person name="Richardson P."/>
        </authorList>
    </citation>
    <scope>NUCLEOTIDE SEQUENCE [LARGE SCALE GENOMIC DNA]</scope>
    <source>
        <strain evidence="9">DSM 9941 / NBRC 16129 / PRD-1</strain>
    </source>
</reference>
<keyword evidence="5" id="KW-0067">ATP-binding</keyword>
<evidence type="ECO:0000313" key="9">
    <source>
        <dbReference type="Proteomes" id="UP000006637"/>
    </source>
</evidence>
<dbReference type="GO" id="GO:0031956">
    <property type="term" value="F:medium-chain fatty acid-CoA ligase activity"/>
    <property type="evidence" value="ECO:0007669"/>
    <property type="project" value="TreeGrafter"/>
</dbReference>
<keyword evidence="9" id="KW-1185">Reference proteome</keyword>
<dbReference type="NCBIfam" id="TIGR01923">
    <property type="entry name" value="menE"/>
    <property type="match status" value="1"/>
</dbReference>
<dbReference type="InterPro" id="IPR020845">
    <property type="entry name" value="AMP-binding_CS"/>
</dbReference>
<dbReference type="InterPro" id="IPR045851">
    <property type="entry name" value="AMP-bd_C_sf"/>
</dbReference>
<keyword evidence="4" id="KW-0547">Nucleotide-binding</keyword>
<dbReference type="EMBL" id="CP000386">
    <property type="protein sequence ID" value="ABG05802.1"/>
    <property type="molecule type" value="Genomic_DNA"/>
</dbReference>
<keyword evidence="2" id="KW-0474">Menaquinone biosynthesis</keyword>
<protein>
    <submittedName>
        <fullName evidence="8">O-succinylbenzoate-CoA ligase</fullName>
    </submittedName>
</protein>
<dbReference type="PhylomeDB" id="Q1AS26"/>
<feature type="region of interest" description="Disordered" evidence="6">
    <location>
        <begin position="1"/>
        <end position="24"/>
    </location>
</feature>
<dbReference type="PANTHER" id="PTHR43201">
    <property type="entry name" value="ACYL-COA SYNTHETASE"/>
    <property type="match status" value="1"/>
</dbReference>
<evidence type="ECO:0000256" key="2">
    <source>
        <dbReference type="ARBA" id="ARBA00022428"/>
    </source>
</evidence>
<dbReference type="Pfam" id="PF00501">
    <property type="entry name" value="AMP-binding"/>
    <property type="match status" value="1"/>
</dbReference>
<feature type="domain" description="AMP-dependent synthetase/ligase" evidence="7">
    <location>
        <begin position="19"/>
        <end position="338"/>
    </location>
</feature>
<dbReference type="PANTHER" id="PTHR43201:SF5">
    <property type="entry name" value="MEDIUM-CHAIN ACYL-COA LIGASE ACSF2, MITOCHONDRIAL"/>
    <property type="match status" value="1"/>
</dbReference>
<dbReference type="PROSITE" id="PS00455">
    <property type="entry name" value="AMP_BINDING"/>
    <property type="match status" value="1"/>
</dbReference>
<evidence type="ECO:0000256" key="1">
    <source>
        <dbReference type="ARBA" id="ARBA00006432"/>
    </source>
</evidence>
<dbReference type="CDD" id="cd17630">
    <property type="entry name" value="OSB_MenE-like"/>
    <property type="match status" value="1"/>
</dbReference>
<dbReference type="Proteomes" id="UP000006637">
    <property type="component" value="Chromosome"/>
</dbReference>
<evidence type="ECO:0000256" key="3">
    <source>
        <dbReference type="ARBA" id="ARBA00022598"/>
    </source>
</evidence>
<dbReference type="GO" id="GO:0006631">
    <property type="term" value="P:fatty acid metabolic process"/>
    <property type="evidence" value="ECO:0007669"/>
    <property type="project" value="TreeGrafter"/>
</dbReference>
<dbReference type="GO" id="GO:0009234">
    <property type="term" value="P:menaquinone biosynthetic process"/>
    <property type="evidence" value="ECO:0007669"/>
    <property type="project" value="UniProtKB-KW"/>
</dbReference>
<accession>Q1AS26</accession>
<dbReference type="SUPFAM" id="SSF56801">
    <property type="entry name" value="Acetyl-CoA synthetase-like"/>
    <property type="match status" value="1"/>
</dbReference>
<sequence length="477" mass="50749">MSKAGPAGRQGPVPCPLGEAARERPEGAALEAPGLRLTYRELDRRVSLAAGRLREAGLGGRRVGLYLEGDAGYVILLLALLRAGAVACPVSTRLPPQGAAPLLRRAGCAAVVCAGPLPGLRCLRPEEILSGRPAEAPTPGPIPLDRPATVVFTSGSTGIPKAALHTFGNHYYSALGSASNIPLAPGDRWLLSLPLYHVGGLSIVFRCVLAGAAMVLPEPGAPLGSELRRRGITHASLVSTQLLRLLREGGEGPPEGLKAILLGASAMPAGLLEEAVSRGLPVHTSYGLTEMASQVAATRPGAPLEELLTSGRVLPHRELRLAEDGEILVRGRTLFAGYVEGDAVERPLDREGWFHTRDLGELDGEGRLLVRGRRDNLFVSGGENVQPEEIEEALRREAGAEEAVVVPVPDEEWGARPVAFLKGGAPDPARSLERVLPRFKIPVAFYPWPQDAPGGMKVDRAFFRERALGLRRRPRLC</sequence>
<dbReference type="HOGENOM" id="CLU_000022_59_0_11"/>
<proteinExistence type="inferred from homology"/>
<name>Q1AS26_RUBXD</name>
<dbReference type="STRING" id="266117.Rxyl_2891"/>
<evidence type="ECO:0000313" key="8">
    <source>
        <dbReference type="EMBL" id="ABG05802.1"/>
    </source>
</evidence>